<accession>A0AA87ZPZ7</accession>
<dbReference type="GO" id="GO:0008270">
    <property type="term" value="F:zinc ion binding"/>
    <property type="evidence" value="ECO:0007669"/>
    <property type="project" value="UniProtKB-KW"/>
</dbReference>
<feature type="region of interest" description="Disordered" evidence="7">
    <location>
        <begin position="338"/>
        <end position="358"/>
    </location>
</feature>
<evidence type="ECO:0000256" key="3">
    <source>
        <dbReference type="ARBA" id="ARBA00022771"/>
    </source>
</evidence>
<comment type="subcellular location">
    <subcellularLocation>
        <location evidence="1">Nucleus</location>
    </subcellularLocation>
</comment>
<evidence type="ECO:0000256" key="4">
    <source>
        <dbReference type="ARBA" id="ARBA00022833"/>
    </source>
</evidence>
<feature type="compositionally biased region" description="Gly residues" evidence="7">
    <location>
        <begin position="234"/>
        <end position="257"/>
    </location>
</feature>
<dbReference type="Proteomes" id="UP001187192">
    <property type="component" value="Unassembled WGS sequence"/>
</dbReference>
<organism evidence="9 10">
    <name type="scientific">Ficus carica</name>
    <name type="common">Common fig</name>
    <dbReference type="NCBI Taxonomy" id="3494"/>
    <lineage>
        <taxon>Eukaryota</taxon>
        <taxon>Viridiplantae</taxon>
        <taxon>Streptophyta</taxon>
        <taxon>Embryophyta</taxon>
        <taxon>Tracheophyta</taxon>
        <taxon>Spermatophyta</taxon>
        <taxon>Magnoliopsida</taxon>
        <taxon>eudicotyledons</taxon>
        <taxon>Gunneridae</taxon>
        <taxon>Pentapetalae</taxon>
        <taxon>rosids</taxon>
        <taxon>fabids</taxon>
        <taxon>Rosales</taxon>
        <taxon>Moraceae</taxon>
        <taxon>Ficeae</taxon>
        <taxon>Ficus</taxon>
    </lineage>
</organism>
<evidence type="ECO:0000256" key="7">
    <source>
        <dbReference type="SAM" id="MobiDB-lite"/>
    </source>
</evidence>
<keyword evidence="10" id="KW-1185">Reference proteome</keyword>
<evidence type="ECO:0000256" key="5">
    <source>
        <dbReference type="ARBA" id="ARBA00023242"/>
    </source>
</evidence>
<dbReference type="Pfam" id="PF17780">
    <property type="entry name" value="OCRE"/>
    <property type="match status" value="1"/>
</dbReference>
<keyword evidence="3" id="KW-0863">Zinc-finger</keyword>
<dbReference type="GO" id="GO:0003723">
    <property type="term" value="F:RNA binding"/>
    <property type="evidence" value="ECO:0007669"/>
    <property type="project" value="TreeGrafter"/>
</dbReference>
<feature type="region of interest" description="Disordered" evidence="7">
    <location>
        <begin position="555"/>
        <end position="635"/>
    </location>
</feature>
<keyword evidence="5" id="KW-0539">Nucleus</keyword>
<dbReference type="InterPro" id="IPR036236">
    <property type="entry name" value="Znf_C2H2_sf"/>
</dbReference>
<dbReference type="Gene3D" id="3.30.160.60">
    <property type="entry name" value="Classic Zinc Finger"/>
    <property type="match status" value="1"/>
</dbReference>
<dbReference type="EMBL" id="BTGU01000007">
    <property type="protein sequence ID" value="GMN37564.1"/>
    <property type="molecule type" value="Genomic_DNA"/>
</dbReference>
<dbReference type="InterPro" id="IPR003604">
    <property type="entry name" value="Matrin/U1-like-C_Znf_C2H2"/>
</dbReference>
<feature type="compositionally biased region" description="Polar residues" evidence="7">
    <location>
        <begin position="600"/>
        <end position="616"/>
    </location>
</feature>
<dbReference type="InterPro" id="IPR040023">
    <property type="entry name" value="WBP4"/>
</dbReference>
<dbReference type="SUPFAM" id="SSF57667">
    <property type="entry name" value="beta-beta-alpha zinc fingers"/>
    <property type="match status" value="1"/>
</dbReference>
<evidence type="ECO:0000256" key="1">
    <source>
        <dbReference type="ARBA" id="ARBA00004123"/>
    </source>
</evidence>
<feature type="compositionally biased region" description="Acidic residues" evidence="7">
    <location>
        <begin position="221"/>
        <end position="233"/>
    </location>
</feature>
<gene>
    <name evidence="9" type="ORF">TIFTF001_006911</name>
</gene>
<feature type="compositionally biased region" description="Polar residues" evidence="7">
    <location>
        <begin position="340"/>
        <end position="356"/>
    </location>
</feature>
<proteinExistence type="predicted"/>
<feature type="compositionally biased region" description="Basic and acidic residues" evidence="7">
    <location>
        <begin position="622"/>
        <end position="635"/>
    </location>
</feature>
<feature type="coiled-coil region" evidence="6">
    <location>
        <begin position="448"/>
        <end position="485"/>
    </location>
</feature>
<evidence type="ECO:0000256" key="6">
    <source>
        <dbReference type="SAM" id="Coils"/>
    </source>
</evidence>
<evidence type="ECO:0000259" key="8">
    <source>
        <dbReference type="PROSITE" id="PS50171"/>
    </source>
</evidence>
<dbReference type="InterPro" id="IPR013085">
    <property type="entry name" value="U1-CZ_Znf_C2H2"/>
</dbReference>
<reference evidence="9" key="1">
    <citation type="submission" date="2023-07" db="EMBL/GenBank/DDBJ databases">
        <title>draft genome sequence of fig (Ficus carica).</title>
        <authorList>
            <person name="Takahashi T."/>
            <person name="Nishimura K."/>
        </authorList>
    </citation>
    <scope>NUCLEOTIDE SEQUENCE</scope>
</reference>
<comment type="caution">
    <text evidence="9">The sequence shown here is derived from an EMBL/GenBank/DDBJ whole genome shotgun (WGS) entry which is preliminary data.</text>
</comment>
<evidence type="ECO:0000256" key="2">
    <source>
        <dbReference type="ARBA" id="ARBA00022723"/>
    </source>
</evidence>
<feature type="region of interest" description="Disordered" evidence="7">
    <location>
        <begin position="182"/>
        <end position="272"/>
    </location>
</feature>
<dbReference type="AlphaFoldDB" id="A0AA87ZPZ7"/>
<dbReference type="SMART" id="SM00451">
    <property type="entry name" value="ZnF_U1"/>
    <property type="match status" value="1"/>
</dbReference>
<keyword evidence="2" id="KW-0479">Metal-binding</keyword>
<evidence type="ECO:0000313" key="10">
    <source>
        <dbReference type="Proteomes" id="UP001187192"/>
    </source>
</evidence>
<dbReference type="PANTHER" id="PTHR13173">
    <property type="entry name" value="WW DOMAIN BINDING PROTEIN 4"/>
    <property type="match status" value="1"/>
</dbReference>
<keyword evidence="6" id="KW-0175">Coiled coil</keyword>
<dbReference type="Pfam" id="PF06220">
    <property type="entry name" value="zf-U1"/>
    <property type="match status" value="1"/>
</dbReference>
<dbReference type="PROSITE" id="PS50171">
    <property type="entry name" value="ZF_MATRIN"/>
    <property type="match status" value="1"/>
</dbReference>
<dbReference type="InterPro" id="IPR041591">
    <property type="entry name" value="OCRE"/>
</dbReference>
<dbReference type="GO" id="GO:0000398">
    <property type="term" value="P:mRNA splicing, via spliceosome"/>
    <property type="evidence" value="ECO:0007669"/>
    <property type="project" value="InterPro"/>
</dbReference>
<dbReference type="InterPro" id="IPR000690">
    <property type="entry name" value="Matrin/U1-C_Znf_C2H2"/>
</dbReference>
<name>A0AA87ZPZ7_FICCA</name>
<sequence>MHGVVGPARGLYADVPEDLLLVRDNLELNRIEPESAFVTGIPTQVVRKLVELDRSPVNGTTHVGEGSELLESLGGLEEAAAADGDLDELGVELGGEEAGDHVGDLGDEVGLEGVAGGEGFGGEAMGEAGEDHGDGVVGGEGEVGEGDVGLELVDDGGEDGVGEAVEGAPLGVAEWGFEGPDVLGGEGAEGGDGVVGGGGSGGGGGFGGGGFGGGGGGGGDVGEDGGDGEEEEGGSGGGGEEGGGGGGGGGGEGGGGRGRGREGVGEEGGGGVEGVLEMEEVGEHQWVLNPDEEFVVVVVVVAGELFDLKQRGTFLGLVCGSGSRRWRGDFSALGVRDVCTSRSSPPDPPTFSSGATGSDALDQHRRYAVVSSALGVCQPESQRPSPVNNTSTQLPITCFASSSLTVRFLATMTEYWVSQGNKWCDFCKIYLSNNPASIKNHELGQRHKDNVAKRLADMRKEKAAKEKEEKEAVRLLEQIEVKAKRSYQKDMANLKEARDSHALDVDGQDKWEHDSTSGYYYNQTNGFYYDSSSGFYYSDTIGKWVTQEEAYATPQFSSNSGHKEKTLKKPVSASDSGLVKENKTASKGQGGAAPGLVVSGSLNPTRSVKGASSSLTVGKRKRLDEKPKVVSKEEAAALKAREAAKKRVEEREKSLHGLYRH</sequence>
<keyword evidence="4" id="KW-0862">Zinc</keyword>
<feature type="compositionally biased region" description="Gly residues" evidence="7">
    <location>
        <begin position="182"/>
        <end position="220"/>
    </location>
</feature>
<evidence type="ECO:0000313" key="9">
    <source>
        <dbReference type="EMBL" id="GMN37564.1"/>
    </source>
</evidence>
<protein>
    <recommendedName>
        <fullName evidence="8">Matrin-type domain-containing protein</fullName>
    </recommendedName>
</protein>
<dbReference type="GO" id="GO:0071011">
    <property type="term" value="C:precatalytic spliceosome"/>
    <property type="evidence" value="ECO:0007669"/>
    <property type="project" value="TreeGrafter"/>
</dbReference>
<feature type="domain" description="Matrin-type" evidence="8">
    <location>
        <begin position="422"/>
        <end position="453"/>
    </location>
</feature>
<dbReference type="PANTHER" id="PTHR13173:SF10">
    <property type="entry name" value="WW DOMAIN-BINDING PROTEIN 4"/>
    <property type="match status" value="1"/>
</dbReference>